<comment type="caution">
    <text evidence="4">The sequence shown here is derived from an EMBL/GenBank/DDBJ whole genome shotgun (WGS) entry which is preliminary data.</text>
</comment>
<dbReference type="EMBL" id="JABWUV010000014">
    <property type="protein sequence ID" value="KAF6308671.1"/>
    <property type="molecule type" value="Genomic_DNA"/>
</dbReference>
<evidence type="ECO:0000313" key="5">
    <source>
        <dbReference type="Proteomes" id="UP000527355"/>
    </source>
</evidence>
<sequence length="678" mass="76148">MCFDRWTSPDWIQHQNTSTHIESCRQLRQQYPDWNPEILPSRRNEGNRKENETPRRRSHSLSPRHSRRSSSSHRFHRSRSPPRYMYRPRSRSPRICHRYISRYRSRSRSPYRMRNPFRGSPKSYRSVSPERISRRSVRSSDRKRALEDVAQRSGHVPESNKEKHFEAVDKGQLPAQKAKTGSGSKSSVKSISSTKNDSNLGGHSTRHKSKNLEDATLSECKQMSDKAVSVQRKSRKDQPLYYGSVLLISELPEDGYTEEDIKKLFQPFGKVNDVLIVPYRKEAYLKMEFKEAVTAVMKYIETTPLLVNGKNVKVCVPGRKKAQNKEVKEKTDSKKTSALKKDTDASKAVEIVKSASATKTGQAKASVGKVNKSSGKSAGSVKSVITVAAKANKTSTKTAKSSGKKSLEVRKAGIVKNKDANKPLTVQENSEIKASMELKATENSAKETISAALVVTENETVNNKETEEMCVVLISNLPNKGYSIEEIYNLVKPFGDTKDILILSSHKKAIIEINRKSADSMIKFYTCFPISVDGSQLSISMAPENMSVKDEEAIFTALIKENNPEANIEKIHNRFIHLNNLPEDGLQCVLCVGLQFGKVDHHIFLSNKNKAILQLDSPESAQSMYSFLKQNPQNIGDCVLTCTLSPKVNSLEAQAEKDQELGKERYVALSILTFSSSI</sequence>
<dbReference type="Proteomes" id="UP000527355">
    <property type="component" value="Unassembled WGS sequence"/>
</dbReference>
<dbReference type="FunFam" id="3.30.70.330:FF:000386">
    <property type="entry name" value="Zinc finger protein 638"/>
    <property type="match status" value="1"/>
</dbReference>
<dbReference type="Pfam" id="PF00076">
    <property type="entry name" value="RRM_1"/>
    <property type="match status" value="1"/>
</dbReference>
<feature type="compositionally biased region" description="Basic residues" evidence="2">
    <location>
        <begin position="56"/>
        <end position="111"/>
    </location>
</feature>
<feature type="compositionally biased region" description="Low complexity" evidence="2">
    <location>
        <begin position="177"/>
        <end position="195"/>
    </location>
</feature>
<evidence type="ECO:0000313" key="4">
    <source>
        <dbReference type="EMBL" id="KAF6308671.1"/>
    </source>
</evidence>
<feature type="compositionally biased region" description="Basic and acidic residues" evidence="2">
    <location>
        <begin position="138"/>
        <end position="150"/>
    </location>
</feature>
<dbReference type="SMART" id="SM00360">
    <property type="entry name" value="RRM"/>
    <property type="match status" value="2"/>
</dbReference>
<keyword evidence="1" id="KW-0694">RNA-binding</keyword>
<feature type="compositionally biased region" description="Basic and acidic residues" evidence="2">
    <location>
        <begin position="40"/>
        <end position="55"/>
    </location>
</feature>
<proteinExistence type="predicted"/>
<feature type="region of interest" description="Disordered" evidence="2">
    <location>
        <begin position="320"/>
        <end position="339"/>
    </location>
</feature>
<dbReference type="Gene3D" id="3.30.70.330">
    <property type="match status" value="3"/>
</dbReference>
<dbReference type="Pfam" id="PF13893">
    <property type="entry name" value="RRM_5"/>
    <property type="match status" value="1"/>
</dbReference>
<accession>A0A7J7U735</accession>
<dbReference type="InterPro" id="IPR000504">
    <property type="entry name" value="RRM_dom"/>
</dbReference>
<dbReference type="PROSITE" id="PS50102">
    <property type="entry name" value="RRM"/>
    <property type="match status" value="1"/>
</dbReference>
<dbReference type="PANTHER" id="PTHR15592">
    <property type="entry name" value="MATRIN 3/NUCLEAR PROTEIN 220-RELATED"/>
    <property type="match status" value="1"/>
</dbReference>
<organism evidence="4 5">
    <name type="scientific">Myotis myotis</name>
    <name type="common">Greater mouse-eared bat</name>
    <name type="synonym">Vespertilio myotis</name>
    <dbReference type="NCBI Taxonomy" id="51298"/>
    <lineage>
        <taxon>Eukaryota</taxon>
        <taxon>Metazoa</taxon>
        <taxon>Chordata</taxon>
        <taxon>Craniata</taxon>
        <taxon>Vertebrata</taxon>
        <taxon>Euteleostomi</taxon>
        <taxon>Mammalia</taxon>
        <taxon>Eutheria</taxon>
        <taxon>Laurasiatheria</taxon>
        <taxon>Chiroptera</taxon>
        <taxon>Yangochiroptera</taxon>
        <taxon>Vespertilionidae</taxon>
        <taxon>Myotis</taxon>
    </lineage>
</organism>
<name>A0A7J7U735_MYOMY</name>
<keyword evidence="5" id="KW-1185">Reference proteome</keyword>
<dbReference type="InterPro" id="IPR012677">
    <property type="entry name" value="Nucleotide-bd_a/b_plait_sf"/>
</dbReference>
<dbReference type="VEuPathDB" id="HostDB:GeneID_118668873"/>
<protein>
    <submittedName>
        <fullName evidence="4">Zinc finger protein 638</fullName>
    </submittedName>
</protein>
<feature type="compositionally biased region" description="Basic and acidic residues" evidence="2">
    <location>
        <begin position="158"/>
        <end position="169"/>
    </location>
</feature>
<feature type="region of interest" description="Disordered" evidence="2">
    <location>
        <begin position="35"/>
        <end position="218"/>
    </location>
</feature>
<dbReference type="GO" id="GO:0003723">
    <property type="term" value="F:RNA binding"/>
    <property type="evidence" value="ECO:0007669"/>
    <property type="project" value="UniProtKB-UniRule"/>
</dbReference>
<dbReference type="SUPFAM" id="SSF54928">
    <property type="entry name" value="RNA-binding domain, RBD"/>
    <property type="match status" value="3"/>
</dbReference>
<evidence type="ECO:0000256" key="2">
    <source>
        <dbReference type="SAM" id="MobiDB-lite"/>
    </source>
</evidence>
<gene>
    <name evidence="4" type="ORF">mMyoMyo1_021136</name>
</gene>
<dbReference type="InterPro" id="IPR035979">
    <property type="entry name" value="RBD_domain_sf"/>
</dbReference>
<reference evidence="4 5" key="1">
    <citation type="journal article" date="2020" name="Nature">
        <title>Six reference-quality genomes reveal evolution of bat adaptations.</title>
        <authorList>
            <person name="Jebb D."/>
            <person name="Huang Z."/>
            <person name="Pippel M."/>
            <person name="Hughes G.M."/>
            <person name="Lavrichenko K."/>
            <person name="Devanna P."/>
            <person name="Winkler S."/>
            <person name="Jermiin L.S."/>
            <person name="Skirmuntt E.C."/>
            <person name="Katzourakis A."/>
            <person name="Burkitt-Gray L."/>
            <person name="Ray D.A."/>
            <person name="Sullivan K.A.M."/>
            <person name="Roscito J.G."/>
            <person name="Kirilenko B.M."/>
            <person name="Davalos L.M."/>
            <person name="Corthals A.P."/>
            <person name="Power M.L."/>
            <person name="Jones G."/>
            <person name="Ransome R.D."/>
            <person name="Dechmann D.K.N."/>
            <person name="Locatelli A.G."/>
            <person name="Puechmaille S.J."/>
            <person name="Fedrigo O."/>
            <person name="Jarvis E.D."/>
            <person name="Hiller M."/>
            <person name="Vernes S.C."/>
            <person name="Myers E.W."/>
            <person name="Teeling E.C."/>
        </authorList>
    </citation>
    <scope>NUCLEOTIDE SEQUENCE [LARGE SCALE GENOMIC DNA]</scope>
    <source>
        <strain evidence="4">MMyoMyo1</strain>
        <tissue evidence="4">Flight muscle</tissue>
    </source>
</reference>
<dbReference type="AlphaFoldDB" id="A0A7J7U735"/>
<feature type="compositionally biased region" description="Basic and acidic residues" evidence="2">
    <location>
        <begin position="323"/>
        <end position="339"/>
    </location>
</feature>
<feature type="domain" description="RRM" evidence="3">
    <location>
        <begin position="244"/>
        <end position="314"/>
    </location>
</feature>
<evidence type="ECO:0000259" key="3">
    <source>
        <dbReference type="PROSITE" id="PS50102"/>
    </source>
</evidence>
<evidence type="ECO:0000256" key="1">
    <source>
        <dbReference type="PROSITE-ProRule" id="PRU00176"/>
    </source>
</evidence>